<evidence type="ECO:0000256" key="4">
    <source>
        <dbReference type="ARBA" id="ARBA00022989"/>
    </source>
</evidence>
<evidence type="ECO:0000313" key="9">
    <source>
        <dbReference type="Proteomes" id="UP000564378"/>
    </source>
</evidence>
<dbReference type="InterPro" id="IPR037185">
    <property type="entry name" value="EmrE-like"/>
</dbReference>
<reference evidence="8 9" key="1">
    <citation type="submission" date="2020-08" db="EMBL/GenBank/DDBJ databases">
        <title>Draft genome sequence of Parasphingopyxis sp. GrpM-11.</title>
        <authorList>
            <person name="Oh J."/>
            <person name="Roh D.-H."/>
        </authorList>
    </citation>
    <scope>NUCLEOTIDE SEQUENCE [LARGE SCALE GENOMIC DNA]</scope>
    <source>
        <strain evidence="8 9">GrpM-11</strain>
    </source>
</reference>
<feature type="transmembrane region" description="Helical" evidence="6">
    <location>
        <begin position="215"/>
        <end position="237"/>
    </location>
</feature>
<evidence type="ECO:0000256" key="3">
    <source>
        <dbReference type="ARBA" id="ARBA00022692"/>
    </source>
</evidence>
<organism evidence="8 9">
    <name type="scientific">Parasphingopyxis marina</name>
    <dbReference type="NCBI Taxonomy" id="2761622"/>
    <lineage>
        <taxon>Bacteria</taxon>
        <taxon>Pseudomonadati</taxon>
        <taxon>Pseudomonadota</taxon>
        <taxon>Alphaproteobacteria</taxon>
        <taxon>Sphingomonadales</taxon>
        <taxon>Sphingomonadaceae</taxon>
        <taxon>Parasphingopyxis</taxon>
    </lineage>
</organism>
<comment type="subcellular location">
    <subcellularLocation>
        <location evidence="1">Membrane</location>
        <topology evidence="1">Multi-pass membrane protein</topology>
    </subcellularLocation>
</comment>
<feature type="domain" description="EamA" evidence="7">
    <location>
        <begin position="12"/>
        <end position="142"/>
    </location>
</feature>
<dbReference type="AlphaFoldDB" id="A0A842HU76"/>
<evidence type="ECO:0000313" key="8">
    <source>
        <dbReference type="EMBL" id="MBC2776083.1"/>
    </source>
</evidence>
<evidence type="ECO:0000256" key="1">
    <source>
        <dbReference type="ARBA" id="ARBA00004141"/>
    </source>
</evidence>
<dbReference type="PANTHER" id="PTHR22911">
    <property type="entry name" value="ACYL-MALONYL CONDENSING ENZYME-RELATED"/>
    <property type="match status" value="1"/>
</dbReference>
<comment type="caution">
    <text evidence="8">The sequence shown here is derived from an EMBL/GenBank/DDBJ whole genome shotgun (WGS) entry which is preliminary data.</text>
</comment>
<dbReference type="SUPFAM" id="SSF103481">
    <property type="entry name" value="Multidrug resistance efflux transporter EmrE"/>
    <property type="match status" value="2"/>
</dbReference>
<keyword evidence="9" id="KW-1185">Reference proteome</keyword>
<sequence length="301" mass="32133">MSNASPSSNLPAIAAVLLGLACYSGMDAIMKGLVLALGAYNAIFWRMAVGFVMAAALFFAQRRRWPGRAALKVHLIRGGVTFVMGYLFFWGLGRVPLAEGIALSFIAPLIALYLAVLLLGEVIGKSAILASLLGIAGVVVILVGKMQGSFPPDAQWGVAAILGSALLYAYNLILQRQLAQIASSAEVVFFQTGIVTLLYLALAPWFAALPPAENWPFIVAAAAVAMVSLMLIIWGYARAEAQHLVSLEYTAFIWAAILGWLFFDEAVTWATFIGTALIVSGCLIVAWRRPEKAEIVEAAVA</sequence>
<keyword evidence="3 6" id="KW-0812">Transmembrane</keyword>
<evidence type="ECO:0000259" key="7">
    <source>
        <dbReference type="Pfam" id="PF00892"/>
    </source>
</evidence>
<feature type="transmembrane region" description="Helical" evidence="6">
    <location>
        <begin position="101"/>
        <end position="120"/>
    </location>
</feature>
<dbReference type="InterPro" id="IPR000620">
    <property type="entry name" value="EamA_dom"/>
</dbReference>
<keyword evidence="4 6" id="KW-1133">Transmembrane helix</keyword>
<accession>A0A842HU76</accession>
<dbReference type="Proteomes" id="UP000564378">
    <property type="component" value="Unassembled WGS sequence"/>
</dbReference>
<dbReference type="EMBL" id="JACJVJ010000001">
    <property type="protein sequence ID" value="MBC2776083.1"/>
    <property type="molecule type" value="Genomic_DNA"/>
</dbReference>
<protein>
    <submittedName>
        <fullName evidence="8">DMT family transporter</fullName>
    </submittedName>
</protein>
<dbReference type="Gene3D" id="1.10.3730.20">
    <property type="match status" value="1"/>
</dbReference>
<evidence type="ECO:0000256" key="2">
    <source>
        <dbReference type="ARBA" id="ARBA00009853"/>
    </source>
</evidence>
<proteinExistence type="inferred from homology"/>
<dbReference type="PANTHER" id="PTHR22911:SF6">
    <property type="entry name" value="SOLUTE CARRIER FAMILY 35 MEMBER G1"/>
    <property type="match status" value="1"/>
</dbReference>
<dbReference type="RefSeq" id="WP_185799400.1">
    <property type="nucleotide sequence ID" value="NZ_JACJVJ010000001.1"/>
</dbReference>
<comment type="similarity">
    <text evidence="2">Belongs to the drug/metabolite transporter (DMT) superfamily. 10 TMS drug/metabolite exporter (DME) (TC 2.A.7.3) family.</text>
</comment>
<name>A0A842HU76_9SPHN</name>
<gene>
    <name evidence="8" type="ORF">H6P80_00485</name>
</gene>
<feature type="transmembrane region" description="Helical" evidence="6">
    <location>
        <begin position="71"/>
        <end position="89"/>
    </location>
</feature>
<feature type="transmembrane region" description="Helical" evidence="6">
    <location>
        <begin position="156"/>
        <end position="175"/>
    </location>
</feature>
<dbReference type="GO" id="GO:0016020">
    <property type="term" value="C:membrane"/>
    <property type="evidence" value="ECO:0007669"/>
    <property type="project" value="UniProtKB-SubCell"/>
</dbReference>
<feature type="transmembrane region" description="Helical" evidence="6">
    <location>
        <begin position="269"/>
        <end position="287"/>
    </location>
</feature>
<feature type="transmembrane region" description="Helical" evidence="6">
    <location>
        <begin position="34"/>
        <end position="59"/>
    </location>
</feature>
<feature type="transmembrane region" description="Helical" evidence="6">
    <location>
        <begin position="244"/>
        <end position="263"/>
    </location>
</feature>
<dbReference type="Pfam" id="PF00892">
    <property type="entry name" value="EamA"/>
    <property type="match status" value="2"/>
</dbReference>
<feature type="domain" description="EamA" evidence="7">
    <location>
        <begin position="156"/>
        <end position="286"/>
    </location>
</feature>
<evidence type="ECO:0000256" key="5">
    <source>
        <dbReference type="ARBA" id="ARBA00023136"/>
    </source>
</evidence>
<evidence type="ECO:0000256" key="6">
    <source>
        <dbReference type="SAM" id="Phobius"/>
    </source>
</evidence>
<feature type="transmembrane region" description="Helical" evidence="6">
    <location>
        <begin position="187"/>
        <end position="209"/>
    </location>
</feature>
<keyword evidence="5 6" id="KW-0472">Membrane</keyword>
<feature type="transmembrane region" description="Helical" evidence="6">
    <location>
        <begin position="127"/>
        <end position="144"/>
    </location>
</feature>